<feature type="compositionally biased region" description="Low complexity" evidence="2">
    <location>
        <begin position="2087"/>
        <end position="2107"/>
    </location>
</feature>
<feature type="compositionally biased region" description="Polar residues" evidence="2">
    <location>
        <begin position="943"/>
        <end position="955"/>
    </location>
</feature>
<dbReference type="SMART" id="SM00717">
    <property type="entry name" value="SANT"/>
    <property type="match status" value="2"/>
</dbReference>
<feature type="compositionally biased region" description="Polar residues" evidence="2">
    <location>
        <begin position="1437"/>
        <end position="1465"/>
    </location>
</feature>
<feature type="compositionally biased region" description="Basic and acidic residues" evidence="2">
    <location>
        <begin position="587"/>
        <end position="598"/>
    </location>
</feature>
<feature type="compositionally biased region" description="Basic and acidic residues" evidence="2">
    <location>
        <begin position="966"/>
        <end position="982"/>
    </location>
</feature>
<organism evidence="5 6">
    <name type="scientific">Tegillarca granosa</name>
    <name type="common">Malaysian cockle</name>
    <name type="synonym">Anadara granosa</name>
    <dbReference type="NCBI Taxonomy" id="220873"/>
    <lineage>
        <taxon>Eukaryota</taxon>
        <taxon>Metazoa</taxon>
        <taxon>Spiralia</taxon>
        <taxon>Lophotrochozoa</taxon>
        <taxon>Mollusca</taxon>
        <taxon>Bivalvia</taxon>
        <taxon>Autobranchia</taxon>
        <taxon>Pteriomorphia</taxon>
        <taxon>Arcoida</taxon>
        <taxon>Arcoidea</taxon>
        <taxon>Arcidae</taxon>
        <taxon>Tegillarca</taxon>
    </lineage>
</organism>
<feature type="compositionally biased region" description="Low complexity" evidence="2">
    <location>
        <begin position="1320"/>
        <end position="1333"/>
    </location>
</feature>
<feature type="compositionally biased region" description="Basic residues" evidence="2">
    <location>
        <begin position="1817"/>
        <end position="1830"/>
    </location>
</feature>
<feature type="compositionally biased region" description="Low complexity" evidence="2">
    <location>
        <begin position="1659"/>
        <end position="1673"/>
    </location>
</feature>
<dbReference type="SUPFAM" id="SSF46689">
    <property type="entry name" value="Homeodomain-like"/>
    <property type="match status" value="2"/>
</dbReference>
<feature type="compositionally biased region" description="Polar residues" evidence="2">
    <location>
        <begin position="1641"/>
        <end position="1658"/>
    </location>
</feature>
<feature type="compositionally biased region" description="Polar residues" evidence="2">
    <location>
        <begin position="828"/>
        <end position="842"/>
    </location>
</feature>
<dbReference type="InterPro" id="IPR001005">
    <property type="entry name" value="SANT/Myb"/>
</dbReference>
<keyword evidence="6" id="KW-1185">Reference proteome</keyword>
<feature type="compositionally biased region" description="Polar residues" evidence="2">
    <location>
        <begin position="406"/>
        <end position="422"/>
    </location>
</feature>
<evidence type="ECO:0000256" key="2">
    <source>
        <dbReference type="SAM" id="MobiDB-lite"/>
    </source>
</evidence>
<feature type="compositionally biased region" description="Basic and acidic residues" evidence="2">
    <location>
        <begin position="1198"/>
        <end position="1208"/>
    </location>
</feature>
<feature type="compositionally biased region" description="Low complexity" evidence="2">
    <location>
        <begin position="157"/>
        <end position="175"/>
    </location>
</feature>
<feature type="compositionally biased region" description="Basic and acidic residues" evidence="2">
    <location>
        <begin position="1615"/>
        <end position="1627"/>
    </location>
</feature>
<feature type="compositionally biased region" description="Polar residues" evidence="2">
    <location>
        <begin position="854"/>
        <end position="872"/>
    </location>
</feature>
<dbReference type="PROSITE" id="PS51294">
    <property type="entry name" value="HTH_MYB"/>
    <property type="match status" value="1"/>
</dbReference>
<feature type="compositionally biased region" description="Basic and acidic residues" evidence="2">
    <location>
        <begin position="648"/>
        <end position="661"/>
    </location>
</feature>
<dbReference type="EMBL" id="JARBDR010000440">
    <property type="protein sequence ID" value="KAJ8312622.1"/>
    <property type="molecule type" value="Genomic_DNA"/>
</dbReference>
<feature type="compositionally biased region" description="Basic and acidic residues" evidence="2">
    <location>
        <begin position="2113"/>
        <end position="2124"/>
    </location>
</feature>
<feature type="region of interest" description="Disordered" evidence="2">
    <location>
        <begin position="1276"/>
        <end position="2143"/>
    </location>
</feature>
<feature type="compositionally biased region" description="Polar residues" evidence="2">
    <location>
        <begin position="2002"/>
        <end position="2015"/>
    </location>
</feature>
<feature type="compositionally biased region" description="Polar residues" evidence="2">
    <location>
        <begin position="1580"/>
        <end position="1591"/>
    </location>
</feature>
<feature type="compositionally biased region" description="Low complexity" evidence="2">
    <location>
        <begin position="1719"/>
        <end position="1741"/>
    </location>
</feature>
<dbReference type="InterPro" id="IPR051571">
    <property type="entry name" value="N-CoR_corepressor"/>
</dbReference>
<reference evidence="5 6" key="1">
    <citation type="submission" date="2022-12" db="EMBL/GenBank/DDBJ databases">
        <title>Chromosome-level genome of Tegillarca granosa.</title>
        <authorList>
            <person name="Kim J."/>
        </authorList>
    </citation>
    <scope>NUCLEOTIDE SEQUENCE [LARGE SCALE GENOMIC DNA]</scope>
    <source>
        <strain evidence="5">Teg-2019</strain>
        <tissue evidence="5">Adductor muscle</tissue>
    </source>
</reference>
<feature type="domain" description="SANT" evidence="3">
    <location>
        <begin position="55"/>
        <end position="103"/>
    </location>
</feature>
<evidence type="ECO:0000256" key="1">
    <source>
        <dbReference type="ARBA" id="ARBA00010097"/>
    </source>
</evidence>
<feature type="compositionally biased region" description="Polar residues" evidence="2">
    <location>
        <begin position="1512"/>
        <end position="1524"/>
    </location>
</feature>
<feature type="compositionally biased region" description="Polar residues" evidence="2">
    <location>
        <begin position="1276"/>
        <end position="1287"/>
    </location>
</feature>
<feature type="region of interest" description="Disordered" evidence="2">
    <location>
        <begin position="263"/>
        <end position="380"/>
    </location>
</feature>
<feature type="compositionally biased region" description="Polar residues" evidence="2">
    <location>
        <begin position="1472"/>
        <end position="1495"/>
    </location>
</feature>
<evidence type="ECO:0000313" key="5">
    <source>
        <dbReference type="EMBL" id="KAJ8312622.1"/>
    </source>
</evidence>
<feature type="compositionally biased region" description="Basic and acidic residues" evidence="2">
    <location>
        <begin position="1404"/>
        <end position="1414"/>
    </location>
</feature>
<feature type="compositionally biased region" description="Polar residues" evidence="2">
    <location>
        <begin position="1849"/>
        <end position="1863"/>
    </location>
</feature>
<feature type="region of interest" description="Disordered" evidence="2">
    <location>
        <begin position="392"/>
        <end position="433"/>
    </location>
</feature>
<feature type="compositionally biased region" description="Pro residues" evidence="2">
    <location>
        <begin position="706"/>
        <end position="723"/>
    </location>
</feature>
<feature type="compositionally biased region" description="Basic and acidic residues" evidence="2">
    <location>
        <begin position="2018"/>
        <end position="2044"/>
    </location>
</feature>
<feature type="compositionally biased region" description="Acidic residues" evidence="2">
    <location>
        <begin position="1874"/>
        <end position="1883"/>
    </location>
</feature>
<feature type="compositionally biased region" description="Basic and acidic residues" evidence="2">
    <location>
        <begin position="1864"/>
        <end position="1873"/>
    </location>
</feature>
<feature type="compositionally biased region" description="Basic and acidic residues" evidence="2">
    <location>
        <begin position="902"/>
        <end position="923"/>
    </location>
</feature>
<dbReference type="InterPro" id="IPR009057">
    <property type="entry name" value="Homeodomain-like_sf"/>
</dbReference>
<feature type="compositionally biased region" description="Low complexity" evidence="2">
    <location>
        <begin position="1025"/>
        <end position="1035"/>
    </location>
</feature>
<feature type="compositionally biased region" description="Polar residues" evidence="2">
    <location>
        <begin position="1070"/>
        <end position="1085"/>
    </location>
</feature>
<dbReference type="Gene3D" id="1.10.10.60">
    <property type="entry name" value="Homeodomain-like"/>
    <property type="match status" value="1"/>
</dbReference>
<feature type="region of interest" description="Disordered" evidence="2">
    <location>
        <begin position="629"/>
        <end position="993"/>
    </location>
</feature>
<feature type="compositionally biased region" description="Polar residues" evidence="2">
    <location>
        <begin position="883"/>
        <end position="895"/>
    </location>
</feature>
<dbReference type="Gene3D" id="1.20.58.1880">
    <property type="match status" value="1"/>
</dbReference>
<dbReference type="CDD" id="cd00167">
    <property type="entry name" value="SANT"/>
    <property type="match status" value="2"/>
</dbReference>
<feature type="compositionally biased region" description="Polar residues" evidence="2">
    <location>
        <begin position="1978"/>
        <end position="1988"/>
    </location>
</feature>
<feature type="compositionally biased region" description="Low complexity" evidence="2">
    <location>
        <begin position="1629"/>
        <end position="1640"/>
    </location>
</feature>
<evidence type="ECO:0000313" key="6">
    <source>
        <dbReference type="Proteomes" id="UP001217089"/>
    </source>
</evidence>
<feature type="region of interest" description="Disordered" evidence="2">
    <location>
        <begin position="1012"/>
        <end position="1152"/>
    </location>
</feature>
<gene>
    <name evidence="5" type="ORF">KUTeg_009995</name>
</gene>
<feature type="compositionally biased region" description="Polar residues" evidence="2">
    <location>
        <begin position="2045"/>
        <end position="2054"/>
    </location>
</feature>
<dbReference type="InterPro" id="IPR017930">
    <property type="entry name" value="Myb_dom"/>
</dbReference>
<feature type="domain" description="HTH myb-type" evidence="4">
    <location>
        <begin position="204"/>
        <end position="240"/>
    </location>
</feature>
<feature type="region of interest" description="Disordered" evidence="2">
    <location>
        <begin position="509"/>
        <end position="610"/>
    </location>
</feature>
<feature type="compositionally biased region" description="Polar residues" evidence="2">
    <location>
        <begin position="1093"/>
        <end position="1115"/>
    </location>
</feature>
<feature type="compositionally biased region" description="Polar residues" evidence="2">
    <location>
        <begin position="351"/>
        <end position="364"/>
    </location>
</feature>
<feature type="compositionally biased region" description="Low complexity" evidence="2">
    <location>
        <begin position="1341"/>
        <end position="1366"/>
    </location>
</feature>
<feature type="compositionally biased region" description="Polar residues" evidence="2">
    <location>
        <begin position="1771"/>
        <end position="1816"/>
    </location>
</feature>
<dbReference type="PANTHER" id="PTHR13992:SF39">
    <property type="entry name" value="SMRTER, ISOFORM G"/>
    <property type="match status" value="1"/>
</dbReference>
<protein>
    <recommendedName>
        <fullName evidence="7">Nuclear receptor corepressor 1</fullName>
    </recommendedName>
</protein>
<dbReference type="PROSITE" id="PS51293">
    <property type="entry name" value="SANT"/>
    <property type="match status" value="2"/>
</dbReference>
<feature type="compositionally biased region" description="Basic and acidic residues" evidence="2">
    <location>
        <begin position="1540"/>
        <end position="1557"/>
    </location>
</feature>
<dbReference type="Pfam" id="PF00249">
    <property type="entry name" value="Myb_DNA-binding"/>
    <property type="match status" value="2"/>
</dbReference>
<evidence type="ECO:0008006" key="7">
    <source>
        <dbReference type="Google" id="ProtNLM"/>
    </source>
</evidence>
<accession>A0ABQ9F5G7</accession>
<dbReference type="Proteomes" id="UP001217089">
    <property type="component" value="Unassembled WGS sequence"/>
</dbReference>
<dbReference type="InterPro" id="IPR017884">
    <property type="entry name" value="SANT_dom"/>
</dbReference>
<evidence type="ECO:0000259" key="4">
    <source>
        <dbReference type="PROSITE" id="PS51294"/>
    </source>
</evidence>
<feature type="region of interest" description="Disordered" evidence="2">
    <location>
        <begin position="111"/>
        <end position="207"/>
    </location>
</feature>
<feature type="compositionally biased region" description="Basic and acidic residues" evidence="2">
    <location>
        <begin position="1135"/>
        <end position="1152"/>
    </location>
</feature>
<name>A0ABQ9F5G7_TEGGR</name>
<feature type="compositionally biased region" description="Basic and acidic residues" evidence="2">
    <location>
        <begin position="674"/>
        <end position="703"/>
    </location>
</feature>
<feature type="compositionally biased region" description="Polar residues" evidence="2">
    <location>
        <begin position="1674"/>
        <end position="1699"/>
    </location>
</feature>
<dbReference type="PANTHER" id="PTHR13992">
    <property type="entry name" value="NUCLEAR RECEPTOR CO-REPRESSOR RELATED NCOR"/>
    <property type="match status" value="1"/>
</dbReference>
<comment type="caution">
    <text evidence="5">The sequence shown here is derived from an EMBL/GenBank/DDBJ whole genome shotgun (WGS) entry which is preliminary data.</text>
</comment>
<sequence>MDGLHEQEEEDRKMRSLAVIPPMMLDARQRKLRYFNNNGRIEDPMSEYIDRKNINVWMPQEKQIFKEKYLNHPKNFALIASYLERKTVADCVQYYYETKKSENYKQLLRKQTVKRKKAMQKPQSTMRQPEDNKEVRMEEEEEDSNLPSSTAGSVAPSDTQTSTTTSTTTATTTDSSDTKKDDEKMEDDDSSDDNEASTAGGEGDGLRQHGRDWAAIAILVGTKTEAQCKNFYFNYKKKLNLESIIQEHKDKDGDKRTTSICESVASTVTAPSEGEEDMSSGGEDNDADNEPPKEEKMEEQPESTSGQQTGQHFELPQNSLTSNKPLSASQGSLRSNDNDSSATMSADEAPPTSSVGHGQHTSTVDGRDSFSPRTSGIPVSRMHQNLGHQTHIAPHQLPGSAGNQGGSNMVSSSMQGISSQVRPGSAGTGVVQQGGLGQVGQRLTTGQMQVQGQVRPASSPAVDVEMTQRPSSREIPTVKEPHGNGQGGMDLSHGKNKNYSLYNLLYTREQPSPHRPSSAQSEPGHMAASPGLLRSLSPNVLPQQGGFGNNQIDKRSQQQQQQQQHKPACVRDLIHSAIERNLGQSNDKPEQMPEKRPSSSEPMYGRGGQMMPVMTPQFLIQNIGKEKPESAAYPGRHSVSPYPGQPHRGLEREALDSRDSTDMPQDLSKGPHGYRGDPRDFDRRSQPHEYRRQVVDQTQRREVPTAVPPPAHSQRPAPYPPAEAPVSLTSRPASEGHKSPTAYQLLERQSPAINRHHPQSTSPYPNMAAGMDAQNRSQQPRTGGIPPPPPLINKGTSPKLTKSPPSSSLPAGMPQGSITLGTPVGSITHGTPVSHPATTSVPSMPRQRIEGIHRQQNPPQARISGSITSGTPVNREMAAGRTSEANVSRMQQGVQQVIYDPRMQDPRIQDPRMQDPRMFDPRALEQLQRGVSQPGSQFYPGSYQYQEESNKQTLMSDYMLAKQMRHQPERETSSSPRGKESAPKGYPSHISHQSMLPAGSYVQTSQGFVYLSPQQVPGGERNRVSPHPSAHSTPSPHEDKLSPGGWAVRPQLGPHSPNIPGQGQMDPNHPYTSRSARGSITQGTGRPSVIDHVSSSKSEQAANYELTSQRSQGLSPRQYYDPQSYVRRSPAQQEYQRRQEHEKNMERERDHYEQQKRYAEMQKLHEEKRLEQIKRSQQMPTMEEQIRKEMEIASSGQRSEDVRQDIEPNRSSSSNRSSPGYKGAGANSNLKDPTDILKCFAPDQTQSREQHGDQPHKATALTAANLIDAIIIHQINQTSDDTPSEMPSNRSRSDSNASSAASIQSAGSKMMGSPDIGNLSSSQGQKSPSSQMPSKKRWIHSSQSSSPGSGGPPSSQLSSPQLTPTSGMTHLPPMSPRKDLEQRSPNIPGGVGESGPAPTAQGRPADRVQDKSTDSKQQTGEASTAAGKAAMTLAPGSDSSTPATSEPSKILQSIAMSETSHSARQSPIMMSADSSRPRSFSMTNPQYPQSVSMSSMPGMKWKKAHIQESEKMSVNSSTVPGPNESQQSSNTQQQSGNPRPDSRTHTQRDELDRKPIDQSHSPRLISPHVNSILEPISPPTGYQQVESSGGSPRTAAAPEPSSRHPGNEMSPLDYVKLKIAEVLRDDNSSENTNTVESSSTYQHASKQALSQQRVTTATQSHQQSPHIQQSSHIGNQSQSSNRAISPASSGLPQSDPSHQFRQRGGEGQWDIQHRDTLQQRETQQQQYQQQQQQYESQTQQSESHKRDIIQKEAQSQQDISQSQQQVQQESYPTSTSAEQQQQSLEKDSPQSVSQKQATLSAGNEASDNVSYSPQTHHQQHPGAHGKKRMLVRAGGKFTLTSSSREHVKATSSAASEIQRATTTSEKKGPKSEYDFPDSPDDDLLVGKPGSYMALSSSTRSPRRGVVDSSDDSRTNDNNQISSFSRDQNEAQSFESFKNNREALADSSYTRADQSKDSVSEGKLSRRSSRHDGMDVDDSSNISHPSVDSTHSDRMMIDELGNIDSSTNNDVTSASPVTDRPKSSRSSRDSDNSPRSSTDIHDTGDRVSQSRTPDSGSVGYSHRSRSPRGGTDSHYSNLDYPHSSSDLPTSTGSHLPTSSSGSSMPVSSNQQGLDSDRSGAPRGKEPAPLLSSQYEPLSDDEDDD</sequence>
<feature type="compositionally biased region" description="Polar residues" evidence="2">
    <location>
        <begin position="1915"/>
        <end position="1936"/>
    </location>
</feature>
<evidence type="ECO:0000259" key="3">
    <source>
        <dbReference type="PROSITE" id="PS51293"/>
    </source>
</evidence>
<feature type="compositionally biased region" description="Acidic residues" evidence="2">
    <location>
        <begin position="184"/>
        <end position="195"/>
    </location>
</feature>
<feature type="compositionally biased region" description="Low complexity" evidence="2">
    <location>
        <begin position="1288"/>
        <end position="1308"/>
    </location>
</feature>
<proteinExistence type="inferred from homology"/>
<feature type="compositionally biased region" description="Low complexity" evidence="2">
    <location>
        <begin position="1525"/>
        <end position="1535"/>
    </location>
</feature>
<comment type="similarity">
    <text evidence="1">Belongs to the N-CoR nuclear receptor corepressors family.</text>
</comment>
<feature type="domain" description="SANT" evidence="3">
    <location>
        <begin position="204"/>
        <end position="240"/>
    </location>
</feature>
<feature type="compositionally biased region" description="Basic and acidic residues" evidence="2">
    <location>
        <begin position="290"/>
        <end position="299"/>
    </location>
</feature>
<feature type="region of interest" description="Disordered" evidence="2">
    <location>
        <begin position="448"/>
        <end position="496"/>
    </location>
</feature>
<feature type="compositionally biased region" description="Low complexity" evidence="2">
    <location>
        <begin position="1754"/>
        <end position="1770"/>
    </location>
</feature>
<feature type="compositionally biased region" description="Low complexity" evidence="2">
    <location>
        <begin position="796"/>
        <end position="810"/>
    </location>
</feature>
<feature type="region of interest" description="Disordered" evidence="2">
    <location>
        <begin position="1192"/>
        <end position="1235"/>
    </location>
</feature>
<feature type="compositionally biased region" description="Polar residues" evidence="2">
    <location>
        <begin position="303"/>
        <end position="344"/>
    </location>
</feature>
<feature type="compositionally biased region" description="Basic and acidic residues" evidence="2">
    <location>
        <begin position="1952"/>
        <end position="1973"/>
    </location>
</feature>
<feature type="compositionally biased region" description="Acidic residues" evidence="2">
    <location>
        <begin position="273"/>
        <end position="289"/>
    </location>
</feature>
<feature type="compositionally biased region" description="Low complexity" evidence="2">
    <location>
        <begin position="1209"/>
        <end position="1219"/>
    </location>
</feature>